<dbReference type="GO" id="GO:0005886">
    <property type="term" value="C:plasma membrane"/>
    <property type="evidence" value="ECO:0000318"/>
    <property type="project" value="GO_Central"/>
</dbReference>
<dbReference type="Gene3D" id="3.30.40.10">
    <property type="entry name" value="Zinc/RING finger domain, C3HC4 (zinc finger)"/>
    <property type="match status" value="1"/>
</dbReference>
<keyword evidence="15" id="KW-1015">Disulfide bond</keyword>
<feature type="binding site" evidence="14">
    <location>
        <position position="1288"/>
    </location>
    <ligand>
        <name>Na(+)</name>
        <dbReference type="ChEBI" id="CHEBI:29101"/>
        <label>1</label>
    </ligand>
</feature>
<dbReference type="GO" id="GO:0006865">
    <property type="term" value="P:amino acid transport"/>
    <property type="evidence" value="ECO:0000318"/>
    <property type="project" value="GO_Central"/>
</dbReference>
<keyword evidence="20" id="KW-1185">Reference proteome</keyword>
<keyword evidence="8" id="KW-0378">Hydrolase</keyword>
<comment type="similarity">
    <text evidence="3">Belongs to the Deltex family.</text>
</comment>
<dbReference type="SUPFAM" id="SSF57850">
    <property type="entry name" value="RING/U-box"/>
    <property type="match status" value="1"/>
</dbReference>
<dbReference type="InterPro" id="IPR036866">
    <property type="entry name" value="RibonucZ/Hydroxyglut_hydro"/>
</dbReference>
<comment type="similarity">
    <text evidence="2">Belongs to the metallo-beta-lactamase superfamily. Glyoxalase II family.</text>
</comment>
<evidence type="ECO:0000256" key="17">
    <source>
        <dbReference type="SAM" id="Phobius"/>
    </source>
</evidence>
<protein>
    <recommendedName>
        <fullName evidence="13">Beta-lactamase-like protein 2 homolog</fullName>
    </recommendedName>
</protein>
<evidence type="ECO:0000256" key="1">
    <source>
        <dbReference type="ARBA" id="ARBA00004141"/>
    </source>
</evidence>
<dbReference type="InterPro" id="IPR013083">
    <property type="entry name" value="Znf_RING/FYVE/PHD"/>
</dbReference>
<keyword evidence="6 14" id="KW-0479">Metal-binding</keyword>
<feature type="compositionally biased region" description="Low complexity" evidence="16">
    <location>
        <begin position="276"/>
        <end position="293"/>
    </location>
</feature>
<feature type="transmembrane region" description="Helical" evidence="17">
    <location>
        <begin position="1202"/>
        <end position="1222"/>
    </location>
</feature>
<feature type="binding site" evidence="14">
    <location>
        <position position="1385"/>
    </location>
    <ligand>
        <name>Na(+)</name>
        <dbReference type="ChEBI" id="CHEBI:29101"/>
        <label>1</label>
    </ligand>
</feature>
<evidence type="ECO:0000256" key="10">
    <source>
        <dbReference type="ARBA" id="ARBA00022847"/>
    </source>
</evidence>
<feature type="transmembrane region" description="Helical" evidence="17">
    <location>
        <begin position="1376"/>
        <end position="1402"/>
    </location>
</feature>
<dbReference type="PRINTS" id="PR00176">
    <property type="entry name" value="NANEUSMPORT"/>
</dbReference>
<dbReference type="SUPFAM" id="SSF56281">
    <property type="entry name" value="Metallo-hydrolase/oxidoreductase"/>
    <property type="match status" value="1"/>
</dbReference>
<feature type="region of interest" description="Disordered" evidence="16">
    <location>
        <begin position="273"/>
        <end position="293"/>
    </location>
</feature>
<feature type="binding site" evidence="14">
    <location>
        <position position="890"/>
    </location>
    <ligand>
        <name>Na(+)</name>
        <dbReference type="ChEBI" id="CHEBI:29101"/>
        <label>1</label>
    </ligand>
</feature>
<evidence type="ECO:0000256" key="4">
    <source>
        <dbReference type="ARBA" id="ARBA00022448"/>
    </source>
</evidence>
<dbReference type="Gene3D" id="3.60.15.10">
    <property type="entry name" value="Ribonuclease Z/Hydroxyacylglutathione hydrolase-like"/>
    <property type="match status" value="1"/>
</dbReference>
<feature type="transmembrane region" description="Helical" evidence="17">
    <location>
        <begin position="1539"/>
        <end position="1561"/>
    </location>
</feature>
<evidence type="ECO:0000256" key="15">
    <source>
        <dbReference type="PIRSR" id="PIRSR600175-2"/>
    </source>
</evidence>
<reference evidence="19" key="2">
    <citation type="submission" date="2022-06" db="UniProtKB">
        <authorList>
            <consortium name="EnsemblMetazoa"/>
        </authorList>
    </citation>
    <scope>IDENTIFICATION</scope>
    <source>
        <strain evidence="19">PS312</strain>
    </source>
</reference>
<feature type="transmembrane region" description="Helical" evidence="17">
    <location>
        <begin position="1281"/>
        <end position="1302"/>
    </location>
</feature>
<evidence type="ECO:0000256" key="7">
    <source>
        <dbReference type="ARBA" id="ARBA00022771"/>
    </source>
</evidence>
<dbReference type="InterPro" id="IPR043472">
    <property type="entry name" value="Macro_dom-like"/>
</dbReference>
<dbReference type="InterPro" id="IPR001841">
    <property type="entry name" value="Znf_RING"/>
</dbReference>
<evidence type="ECO:0000256" key="12">
    <source>
        <dbReference type="ARBA" id="ARBA00023136"/>
    </source>
</evidence>
<keyword evidence="11 17" id="KW-1133">Transmembrane helix</keyword>
<dbReference type="InterPro" id="IPR047921">
    <property type="entry name" value="LACTB2-like_MBL-fold"/>
</dbReference>
<feature type="region of interest" description="Disordered" evidence="16">
    <location>
        <begin position="1585"/>
        <end position="1616"/>
    </location>
</feature>
<keyword evidence="10" id="KW-0769">Symport</keyword>
<dbReference type="PROSITE" id="PS50089">
    <property type="entry name" value="ZF_RING_2"/>
    <property type="match status" value="1"/>
</dbReference>
<dbReference type="InterPro" id="IPR000175">
    <property type="entry name" value="Na/ntran_symport"/>
</dbReference>
<evidence type="ECO:0000313" key="19">
    <source>
        <dbReference type="EnsemblMetazoa" id="PPA00054.1"/>
    </source>
</evidence>
<dbReference type="InterPro" id="IPR039396">
    <property type="entry name" value="Deltex_C"/>
</dbReference>
<evidence type="ECO:0000256" key="6">
    <source>
        <dbReference type="ARBA" id="ARBA00022723"/>
    </source>
</evidence>
<evidence type="ECO:0000256" key="8">
    <source>
        <dbReference type="ARBA" id="ARBA00022801"/>
    </source>
</evidence>
<keyword evidence="9" id="KW-0862">Zinc</keyword>
<evidence type="ECO:0000256" key="14">
    <source>
        <dbReference type="PIRSR" id="PIRSR600175-1"/>
    </source>
</evidence>
<dbReference type="Proteomes" id="UP000005239">
    <property type="component" value="Unassembled WGS sequence"/>
</dbReference>
<dbReference type="InterPro" id="IPR037272">
    <property type="entry name" value="SNS_sf"/>
</dbReference>
<feature type="transmembrane region" description="Helical" evidence="17">
    <location>
        <begin position="1445"/>
        <end position="1466"/>
    </location>
</feature>
<gene>
    <name evidence="19" type="primary">WBGene00089608</name>
</gene>
<dbReference type="PANTHER" id="PTHR11616:SF326">
    <property type="entry name" value="SODIUM-DEPENDENT TRANSPORTER SNF-5"/>
    <property type="match status" value="1"/>
</dbReference>
<dbReference type="SUPFAM" id="SSF52949">
    <property type="entry name" value="Macro domain-like"/>
    <property type="match status" value="1"/>
</dbReference>
<organism evidence="19 20">
    <name type="scientific">Pristionchus pacificus</name>
    <name type="common">Parasitic nematode worm</name>
    <dbReference type="NCBI Taxonomy" id="54126"/>
    <lineage>
        <taxon>Eukaryota</taxon>
        <taxon>Metazoa</taxon>
        <taxon>Ecdysozoa</taxon>
        <taxon>Nematoda</taxon>
        <taxon>Chromadorea</taxon>
        <taxon>Rhabditida</taxon>
        <taxon>Rhabditina</taxon>
        <taxon>Diplogasteromorpha</taxon>
        <taxon>Diplogasteroidea</taxon>
        <taxon>Neodiplogasteridae</taxon>
        <taxon>Pristionchus</taxon>
    </lineage>
</organism>
<feature type="region of interest" description="Disordered" evidence="16">
    <location>
        <begin position="818"/>
        <end position="871"/>
    </location>
</feature>
<feature type="domain" description="RING-type" evidence="18">
    <location>
        <begin position="324"/>
        <end position="368"/>
    </location>
</feature>
<dbReference type="Pfam" id="PF18102">
    <property type="entry name" value="DTC"/>
    <property type="match status" value="1"/>
</dbReference>
<proteinExistence type="inferred from homology"/>
<keyword evidence="14" id="KW-0915">Sodium</keyword>
<dbReference type="SMART" id="SM00184">
    <property type="entry name" value="RING"/>
    <property type="match status" value="1"/>
</dbReference>
<evidence type="ECO:0000313" key="20">
    <source>
        <dbReference type="Proteomes" id="UP000005239"/>
    </source>
</evidence>
<dbReference type="InterPro" id="IPR039399">
    <property type="entry name" value="Deltex_C_sf"/>
</dbReference>
<comment type="subcellular location">
    <subcellularLocation>
        <location evidence="1">Membrane</location>
        <topology evidence="1">Multi-pass membrane protein</topology>
    </subcellularLocation>
</comment>
<dbReference type="SUPFAM" id="SSF56801">
    <property type="entry name" value="Acetyl-CoA synthetase-like"/>
    <property type="match status" value="1"/>
</dbReference>
<evidence type="ECO:0000256" key="16">
    <source>
        <dbReference type="SAM" id="MobiDB-lite"/>
    </source>
</evidence>
<dbReference type="InterPro" id="IPR036388">
    <property type="entry name" value="WH-like_DNA-bd_sf"/>
</dbReference>
<accession>A0A8R1Y4E0</accession>
<evidence type="ECO:0000256" key="5">
    <source>
        <dbReference type="ARBA" id="ARBA00022692"/>
    </source>
</evidence>
<name>A0A2A6BFT7_PRIPA</name>
<dbReference type="CDD" id="cd09633">
    <property type="entry name" value="Deltex_C"/>
    <property type="match status" value="1"/>
</dbReference>
<dbReference type="GO" id="GO:0005332">
    <property type="term" value="F:gamma-aminobutyric acid:sodium:chloride symporter activity"/>
    <property type="evidence" value="ECO:0000318"/>
    <property type="project" value="GO_Central"/>
</dbReference>
<feature type="compositionally biased region" description="Polar residues" evidence="16">
    <location>
        <begin position="834"/>
        <end position="849"/>
    </location>
</feature>
<keyword evidence="7" id="KW-0863">Zinc-finger</keyword>
<evidence type="ECO:0000256" key="9">
    <source>
        <dbReference type="ARBA" id="ARBA00022833"/>
    </source>
</evidence>
<dbReference type="PROSITE" id="PS50267">
    <property type="entry name" value="NA_NEUROTRAN_SYMP_3"/>
    <property type="match status" value="1"/>
</dbReference>
<feature type="binding site" evidence="14">
    <location>
        <position position="889"/>
    </location>
    <ligand>
        <name>Na(+)</name>
        <dbReference type="ChEBI" id="CHEBI:29101"/>
        <label>1</label>
    </ligand>
</feature>
<feature type="transmembrane region" description="Helical" evidence="17">
    <location>
        <begin position="1231"/>
        <end position="1251"/>
    </location>
</feature>
<feature type="transmembrane region" description="Helical" evidence="17">
    <location>
        <begin position="1414"/>
        <end position="1439"/>
    </location>
</feature>
<dbReference type="InterPro" id="IPR001279">
    <property type="entry name" value="Metallo-B-lactamas"/>
</dbReference>
<keyword evidence="5 17" id="KW-0812">Transmembrane</keyword>
<feature type="binding site" evidence="14">
    <location>
        <position position="894"/>
    </location>
    <ligand>
        <name>Na(+)</name>
        <dbReference type="ChEBI" id="CHEBI:29101"/>
        <label>1</label>
    </ligand>
</feature>
<dbReference type="EnsemblMetazoa" id="PPA00054.1">
    <property type="protein sequence ID" value="PPA00054.1"/>
    <property type="gene ID" value="WBGene00089608"/>
</dbReference>
<keyword evidence="12 17" id="KW-0472">Membrane</keyword>
<evidence type="ECO:0000256" key="13">
    <source>
        <dbReference type="ARBA" id="ARBA00069358"/>
    </source>
</evidence>
<feature type="disulfide bond" evidence="15">
    <location>
        <begin position="994"/>
        <end position="1003"/>
    </location>
</feature>
<feature type="transmembrane region" description="Helical" evidence="17">
    <location>
        <begin position="1314"/>
        <end position="1338"/>
    </location>
</feature>
<feature type="transmembrane region" description="Helical" evidence="17">
    <location>
        <begin position="1495"/>
        <end position="1517"/>
    </location>
</feature>
<dbReference type="Gene3D" id="3.40.220.10">
    <property type="entry name" value="Leucine Aminopeptidase, subunit E, domain 1"/>
    <property type="match status" value="1"/>
</dbReference>
<evidence type="ECO:0000256" key="2">
    <source>
        <dbReference type="ARBA" id="ARBA00006759"/>
    </source>
</evidence>
<dbReference type="FunFam" id="3.60.15.10:FF:000017">
    <property type="entry name" value="Lactamase beta 2"/>
    <property type="match status" value="1"/>
</dbReference>
<dbReference type="GO" id="GO:0043005">
    <property type="term" value="C:neuron projection"/>
    <property type="evidence" value="ECO:0000318"/>
    <property type="project" value="GO_Central"/>
</dbReference>
<reference evidence="20" key="1">
    <citation type="journal article" date="2008" name="Nat. Genet.">
        <title>The Pristionchus pacificus genome provides a unique perspective on nematode lifestyle and parasitism.</title>
        <authorList>
            <person name="Dieterich C."/>
            <person name="Clifton S.W."/>
            <person name="Schuster L.N."/>
            <person name="Chinwalla A."/>
            <person name="Delehaunty K."/>
            <person name="Dinkelacker I."/>
            <person name="Fulton L."/>
            <person name="Fulton R."/>
            <person name="Godfrey J."/>
            <person name="Minx P."/>
            <person name="Mitreva M."/>
            <person name="Roeseler W."/>
            <person name="Tian H."/>
            <person name="Witte H."/>
            <person name="Yang S.P."/>
            <person name="Wilson R.K."/>
            <person name="Sommer R.J."/>
        </authorList>
    </citation>
    <scope>NUCLEOTIDE SEQUENCE [LARGE SCALE GENOMIC DNA]</scope>
    <source>
        <strain evidence="20">PS312</strain>
    </source>
</reference>
<dbReference type="SUPFAM" id="SSF161070">
    <property type="entry name" value="SNF-like"/>
    <property type="match status" value="1"/>
</dbReference>
<feature type="transmembrane region" description="Helical" evidence="17">
    <location>
        <begin position="908"/>
        <end position="932"/>
    </location>
</feature>
<dbReference type="PANTHER" id="PTHR11616">
    <property type="entry name" value="SODIUM/CHLORIDE DEPENDENT TRANSPORTER"/>
    <property type="match status" value="1"/>
</dbReference>
<evidence type="ECO:0000259" key="18">
    <source>
        <dbReference type="PROSITE" id="PS50089"/>
    </source>
</evidence>
<feature type="binding site" evidence="14">
    <location>
        <position position="887"/>
    </location>
    <ligand>
        <name>Na(+)</name>
        <dbReference type="ChEBI" id="CHEBI:29101"/>
        <label>1</label>
    </ligand>
</feature>
<dbReference type="SMART" id="SM00849">
    <property type="entry name" value="Lactamase_B"/>
    <property type="match status" value="1"/>
</dbReference>
<dbReference type="GO" id="GO:0008270">
    <property type="term" value="F:zinc ion binding"/>
    <property type="evidence" value="ECO:0007669"/>
    <property type="project" value="UniProtKB-KW"/>
</dbReference>
<feature type="transmembrane region" description="Helical" evidence="17">
    <location>
        <begin position="953"/>
        <end position="981"/>
    </location>
</feature>
<accession>A0A2A6BFT7</accession>
<sequence length="1616" mass="179301">MLQTLHQKPLNSKLVHYENYICLSFDHTFLEMLEPIPCPSLLTFRCALSRACHSMMFDDGMYRLVSLTSFGPLAQLAHPFPICLAISRGKDGSKMQNGTSASGTNGLEIDVKTGDLFKQTADVIAFSVDERLHGPMRDAFAKIVGVKVFEDAFTKAAATYKRTVMQGEILAVDLTGQSPNFKYAILVVRPLGCHLKMAYKAILQFAISKNLTVVAIPGLGCGGTDVDPQVSAGKLRDVIKEWQGGFNGVPKQLTIVDRNAATVDEFKAAFGMGGVSSSSSSSSRSTRSSRRAAAAVPAGAVDATPEQIVRASTIAPINVDEIECSVCMESLREGDEEVVQLNLCGHQIHYNCFVGYLTNAQRRSCWICGAFFWRPLGNMPHGTMTHQVMQGQTLPGHPDADGVIIIDYSFRGGVQGPQHLRPGMHFSGTRRSAYLPNNAAGQLVLRLLQKAFECKLTFTIGDSVTSGAQNTVVWNNVHHKTSMHGGPQAYGYPDPGYLDRLTEELASLGITEALLDEYAINALSHKAVMPNLVPLEAIEQLSPRVIRVLGQNPGAFTLQGTNTYLVGEGESKILIDTGEPNIAAYIDVLRNALKDAKISAIICTHWHHDHTGGCEGVLKSIVGDKVPVYKIRNSDPSKHRDYFDYVEEGHEVKVDGATVRFVTTPGHTTDHASLWLEEEQSLFSGDCILGQGTTVFEDLYTYMQSLEKIKRLKPSRIYPGHGPVVEKTEEKVDEYIKHRVVRENEIMKYFDDVREASSMDVCNFIYKESPLAVKVGALGNVRQHCIKLVKEGRLTQEASEYYKIAESPKIMHSSLIHRSSRDTAGNDESEHTALDSSLTERTARSSSSRVDPMSKVFTPGGLPERDPERENRGEFQSTIQYILTCVGYAVGLGNIWRFPSLAYENGGGAFLITYICCAAMFGLPILFMELVIGQFTQSGSSIAFRHYFPLLQGLGWASGVMSISIAFFYNVIVAWTMLYMFHTVFGGVDKWSSCRNEWNTEYCESTKEDKLCRESGQGDKFFNKTCWNTTLHGTDFSYANNFTAMGPAEEFFVEEGKRLGRGAQVDLPPPPGLFLSPPPRTFVKDRKKDLVKLQHGEYVSLAKCETALLTCPIVENICRCSGSTEELCANAVAIRHSRRSSMSTRLNKLSRVEQSGAIHLCSEIWTPDSGLLTEARKLKRIPINQNNNVLKAKMEFGDWGDFNWQIFVCILIAWILATLGLWKGVKVLGRLSLVTATTPYIIIGILFVRAVTLDGADLGIKYYLLEPDFSRILKIETWRAALTQACFSLSIGIGGMLSLASYNKRSHPCYRDALIICGADSFMSVFGGIAVFSTLGYLSKQLNVPIDQVVQSGVNLAFVAYPEAISRMWAASVWSMLFFVMLFFLGLSTMFGYLEGFLCCILDQWPALRPKRTIVMMCISCVGCIISLIFCFSAGIHWFQVLNDFIGAFALCVVIIGEIVLINFCYGPCHYFRDVYAMFGKPRNWFTKIFGPSGWYLRGAQFITAPILALVVLYASFDRKPLSFGKGAREFVYPPWVEAIGWAIGSFPVLFIPLFAVINIIQFKRNGQSLRELISLQPEHPAIRYELKDPKKKPPQIKSDESVKKSTRSQKSQRSD</sequence>
<dbReference type="Pfam" id="PF00753">
    <property type="entry name" value="Lactamase_B"/>
    <property type="match status" value="1"/>
</dbReference>
<keyword evidence="4" id="KW-0813">Transport</keyword>
<dbReference type="Gene3D" id="1.10.10.10">
    <property type="entry name" value="Winged helix-like DNA-binding domain superfamily/Winged helix DNA-binding domain"/>
    <property type="match status" value="1"/>
</dbReference>
<dbReference type="Pfam" id="PF00209">
    <property type="entry name" value="SNF"/>
    <property type="match status" value="2"/>
</dbReference>
<evidence type="ECO:0000256" key="11">
    <source>
        <dbReference type="ARBA" id="ARBA00022989"/>
    </source>
</evidence>
<dbReference type="GO" id="GO:0035725">
    <property type="term" value="P:sodium ion transmembrane transport"/>
    <property type="evidence" value="ECO:0000318"/>
    <property type="project" value="GO_Central"/>
</dbReference>
<dbReference type="GO" id="GO:0016787">
    <property type="term" value="F:hydrolase activity"/>
    <property type="evidence" value="ECO:0007669"/>
    <property type="project" value="UniProtKB-KW"/>
</dbReference>
<dbReference type="CDD" id="cd07722">
    <property type="entry name" value="LACTB2-like_MBL-fold"/>
    <property type="match status" value="1"/>
</dbReference>
<evidence type="ECO:0000256" key="3">
    <source>
        <dbReference type="ARBA" id="ARBA00009413"/>
    </source>
</evidence>
<dbReference type="Gene3D" id="3.30.390.130">
    <property type="match status" value="1"/>
</dbReference>